<evidence type="ECO:0000313" key="2">
    <source>
        <dbReference type="EMBL" id="KAA1157446.1"/>
    </source>
</evidence>
<keyword evidence="1" id="KW-1133">Transmembrane helix</keyword>
<dbReference type="InterPro" id="IPR008962">
    <property type="entry name" value="PapD-like_sf"/>
</dbReference>
<comment type="caution">
    <text evidence="2">The sequence shown here is derived from an EMBL/GenBank/DDBJ whole genome shotgun (WGS) entry which is preliminary data.</text>
</comment>
<dbReference type="InterPro" id="IPR013783">
    <property type="entry name" value="Ig-like_fold"/>
</dbReference>
<dbReference type="SUPFAM" id="SSF49354">
    <property type="entry name" value="PapD-like"/>
    <property type="match status" value="1"/>
</dbReference>
<dbReference type="Proteomes" id="UP000324162">
    <property type="component" value="Unassembled WGS sequence"/>
</dbReference>
<dbReference type="EMBL" id="SEUK01000054">
    <property type="protein sequence ID" value="KAA1157446.1"/>
    <property type="molecule type" value="Genomic_DNA"/>
</dbReference>
<evidence type="ECO:0000313" key="3">
    <source>
        <dbReference type="Proteomes" id="UP000324162"/>
    </source>
</evidence>
<sequence length="275" mass="30695">MNCVELNAPHFCFIMLLSCLMSFKFFRWATLCLTLLLPQICSANLSLSEYRLYFDGRTKNNSLMIRNTSDKNLDFKLSITHKDMTEEGSLIDATPKQVKGRSAAGMLRFSPRRGSIAPKGMQAIRMTVRKKAELPAGEYRAVLKIVASEAPDPNAVGITIRPKISYSVPVIVRHGQLEADSQLINPQLISQNGRPTVTFWQTLTGNRSLYGNFELLDSNNLSVGEVTNVAVYTPLSRRKVYISLQQPVVGPLTLKYKENPQYGGNIELAIPVNIQ</sequence>
<protein>
    <recommendedName>
        <fullName evidence="4">Molecular chaperone</fullName>
    </recommendedName>
</protein>
<gene>
    <name evidence="2" type="ORF">EU508_17095</name>
</gene>
<proteinExistence type="predicted"/>
<name>A0AB73BD77_9GAMM</name>
<evidence type="ECO:0000256" key="1">
    <source>
        <dbReference type="SAM" id="Phobius"/>
    </source>
</evidence>
<feature type="transmembrane region" description="Helical" evidence="1">
    <location>
        <begin position="12"/>
        <end position="37"/>
    </location>
</feature>
<organism evidence="2 3">
    <name type="scientific">Pseudoalteromonas fuliginea</name>
    <dbReference type="NCBI Taxonomy" id="1872678"/>
    <lineage>
        <taxon>Bacteria</taxon>
        <taxon>Pseudomonadati</taxon>
        <taxon>Pseudomonadota</taxon>
        <taxon>Gammaproteobacteria</taxon>
        <taxon>Alteromonadales</taxon>
        <taxon>Pseudoalteromonadaceae</taxon>
        <taxon>Pseudoalteromonas</taxon>
    </lineage>
</organism>
<evidence type="ECO:0008006" key="4">
    <source>
        <dbReference type="Google" id="ProtNLM"/>
    </source>
</evidence>
<reference evidence="2 3" key="1">
    <citation type="submission" date="2019-01" db="EMBL/GenBank/DDBJ databases">
        <title>Genome sequences of marine Pseudoalteromonas species.</title>
        <authorList>
            <person name="Boraston A.B."/>
            <person name="Hehemann J.-H."/>
            <person name="Vickers C.J."/>
            <person name="Salama-Alber O."/>
            <person name="Abe K."/>
            <person name="Hettle A.J."/>
        </authorList>
    </citation>
    <scope>NUCLEOTIDE SEQUENCE [LARGE SCALE GENOMIC DNA]</scope>
    <source>
        <strain evidence="2 3">PS42</strain>
    </source>
</reference>
<keyword evidence="1" id="KW-0812">Transmembrane</keyword>
<dbReference type="AlphaFoldDB" id="A0AB73BD77"/>
<keyword evidence="1" id="KW-0472">Membrane</keyword>
<accession>A0AB73BD77</accession>
<dbReference type="Gene3D" id="2.60.40.10">
    <property type="entry name" value="Immunoglobulins"/>
    <property type="match status" value="1"/>
</dbReference>